<dbReference type="PANTHER" id="PTHR23354">
    <property type="entry name" value="NUCLEOLAR PROTEIN 7/ESTROGEN RECEPTOR COACTIVATOR-RELATED"/>
    <property type="match status" value="1"/>
</dbReference>
<dbReference type="GO" id="GO:0006979">
    <property type="term" value="P:response to oxidative stress"/>
    <property type="evidence" value="ECO:0007669"/>
    <property type="project" value="TreeGrafter"/>
</dbReference>
<evidence type="ECO:0000313" key="2">
    <source>
        <dbReference type="Proteomes" id="UP000221080"/>
    </source>
</evidence>
<dbReference type="Pfam" id="PF07534">
    <property type="entry name" value="TLD"/>
    <property type="match status" value="1"/>
</dbReference>
<dbReference type="PROSITE" id="PS51886">
    <property type="entry name" value="TLDC"/>
    <property type="match status" value="1"/>
</dbReference>
<accession>A0A979F8K0</accession>
<evidence type="ECO:0000313" key="3">
    <source>
        <dbReference type="RefSeq" id="XP_047016415.2"/>
    </source>
</evidence>
<dbReference type="Proteomes" id="UP000221080">
    <property type="component" value="Chromosome 15"/>
</dbReference>
<gene>
    <name evidence="3" type="primary">LOC108275631</name>
</gene>
<dbReference type="PANTHER" id="PTHR23354:SF65">
    <property type="entry name" value="TLD DOMAIN-CONTAINING PROTEIN 2"/>
    <property type="match status" value="1"/>
</dbReference>
<dbReference type="KEGG" id="ipu:108275631"/>
<feature type="domain" description="TLDc" evidence="1">
    <location>
        <begin position="81"/>
        <end position="242"/>
    </location>
</feature>
<proteinExistence type="predicted"/>
<sequence>MLKSLRYQFKVSRLSKRDSSSTWFEGSVDDEDDDDEGFYMVEAQDECADGQKLENECVAWDVPRLLGLEGINSNVTSEHSEVLSVTQIQQLSHSLPARLQVCEWMLAYRTQTHGSSLRTLYRTTKQLDTCMIVLVKDTYGQVFGAVCSAPLRVSSTYYGTGQTFLFSFSPHLQVYKWTGVNYYFIKGSVDSLLFGGGLGRFGLWLHSDLLRGRSQRCETFDNDVLSSEEDFIITELEVWALV</sequence>
<protein>
    <submittedName>
        <fullName evidence="3">TLD domain-containing protein 2-like</fullName>
    </submittedName>
</protein>
<dbReference type="RefSeq" id="XP_047016415.2">
    <property type="nucleotide sequence ID" value="XM_047160459.2"/>
</dbReference>
<dbReference type="OrthoDB" id="26679at2759"/>
<dbReference type="SMART" id="SM00584">
    <property type="entry name" value="TLDc"/>
    <property type="match status" value="1"/>
</dbReference>
<keyword evidence="2" id="KW-1185">Reference proteome</keyword>
<dbReference type="GeneID" id="108275631"/>
<dbReference type="AlphaFoldDB" id="A0A979F8K0"/>
<dbReference type="InterPro" id="IPR006571">
    <property type="entry name" value="TLDc_dom"/>
</dbReference>
<reference evidence="3" key="2">
    <citation type="submission" date="2025-08" db="UniProtKB">
        <authorList>
            <consortium name="RefSeq"/>
        </authorList>
    </citation>
    <scope>IDENTIFICATION</scope>
    <source>
        <tissue evidence="3">Blood</tissue>
    </source>
</reference>
<name>A0A979F8K0_ICTPU</name>
<dbReference type="GO" id="GO:0005634">
    <property type="term" value="C:nucleus"/>
    <property type="evidence" value="ECO:0007669"/>
    <property type="project" value="TreeGrafter"/>
</dbReference>
<organism evidence="2 3">
    <name type="scientific">Ictalurus punctatus</name>
    <name type="common">Channel catfish</name>
    <name type="synonym">Silurus punctatus</name>
    <dbReference type="NCBI Taxonomy" id="7998"/>
    <lineage>
        <taxon>Eukaryota</taxon>
        <taxon>Metazoa</taxon>
        <taxon>Chordata</taxon>
        <taxon>Craniata</taxon>
        <taxon>Vertebrata</taxon>
        <taxon>Euteleostomi</taxon>
        <taxon>Actinopterygii</taxon>
        <taxon>Neopterygii</taxon>
        <taxon>Teleostei</taxon>
        <taxon>Ostariophysi</taxon>
        <taxon>Siluriformes</taxon>
        <taxon>Ictaluridae</taxon>
        <taxon>Ictalurus</taxon>
    </lineage>
</organism>
<evidence type="ECO:0000259" key="1">
    <source>
        <dbReference type="PROSITE" id="PS51886"/>
    </source>
</evidence>
<reference evidence="2" key="1">
    <citation type="journal article" date="2016" name="Nat. Commun.">
        <title>The channel catfish genome sequence provides insights into the evolution of scale formation in teleosts.</title>
        <authorList>
            <person name="Liu Z."/>
            <person name="Liu S."/>
            <person name="Yao J."/>
            <person name="Bao L."/>
            <person name="Zhang J."/>
            <person name="Li Y."/>
            <person name="Jiang C."/>
            <person name="Sun L."/>
            <person name="Wang R."/>
            <person name="Zhang Y."/>
            <person name="Zhou T."/>
            <person name="Zeng Q."/>
            <person name="Fu Q."/>
            <person name="Gao S."/>
            <person name="Li N."/>
            <person name="Koren S."/>
            <person name="Jiang Y."/>
            <person name="Zimin A."/>
            <person name="Xu P."/>
            <person name="Phillippy A.M."/>
            <person name="Geng X."/>
            <person name="Song L."/>
            <person name="Sun F."/>
            <person name="Li C."/>
            <person name="Wang X."/>
            <person name="Chen A."/>
            <person name="Jin Y."/>
            <person name="Yuan Z."/>
            <person name="Yang Y."/>
            <person name="Tan S."/>
            <person name="Peatman E."/>
            <person name="Lu J."/>
            <person name="Qin Z."/>
            <person name="Dunham R."/>
            <person name="Li Z."/>
            <person name="Sonstegard T."/>
            <person name="Feng J."/>
            <person name="Danzmann R.G."/>
            <person name="Schroeder S."/>
            <person name="Scheffler B."/>
            <person name="Duke M.V."/>
            <person name="Ballard L."/>
            <person name="Kucuktas H."/>
            <person name="Kaltenboeck L."/>
            <person name="Liu H."/>
            <person name="Armbruster J."/>
            <person name="Xie Y."/>
            <person name="Kirby M.L."/>
            <person name="Tian Y."/>
            <person name="Flanagan M.E."/>
            <person name="Mu W."/>
            <person name="Waldbieser G.C."/>
        </authorList>
    </citation>
    <scope>NUCLEOTIDE SEQUENCE [LARGE SCALE GENOMIC DNA]</scope>
    <source>
        <strain evidence="2">SDA103</strain>
    </source>
</reference>